<dbReference type="GO" id="GO:0051539">
    <property type="term" value="F:4 iron, 4 sulfur cluster binding"/>
    <property type="evidence" value="ECO:0007669"/>
    <property type="project" value="UniProtKB-KW"/>
</dbReference>
<keyword evidence="8" id="KW-0408">Iron</keyword>
<evidence type="ECO:0000256" key="3">
    <source>
        <dbReference type="ARBA" id="ARBA00022363"/>
    </source>
</evidence>
<gene>
    <name evidence="13" type="ORF">MNBD_GAMMA02-638</name>
</gene>
<dbReference type="SUPFAM" id="SSF102114">
    <property type="entry name" value="Radical SAM enzymes"/>
    <property type="match status" value="1"/>
</dbReference>
<dbReference type="InterPro" id="IPR007197">
    <property type="entry name" value="rSAM"/>
</dbReference>
<evidence type="ECO:0000256" key="5">
    <source>
        <dbReference type="ARBA" id="ARBA00022691"/>
    </source>
</evidence>
<dbReference type="SFLD" id="SFLDS00029">
    <property type="entry name" value="Radical_SAM"/>
    <property type="match status" value="1"/>
</dbReference>
<dbReference type="InterPro" id="IPR022462">
    <property type="entry name" value="EpmB"/>
</dbReference>
<dbReference type="PROSITE" id="PS51918">
    <property type="entry name" value="RADICAL_SAM"/>
    <property type="match status" value="1"/>
</dbReference>
<dbReference type="Gene3D" id="3.20.20.70">
    <property type="entry name" value="Aldolase class I"/>
    <property type="match status" value="1"/>
</dbReference>
<dbReference type="SFLD" id="SFLDF00314">
    <property type="entry name" value="L-lysine_2_3-aminomutase_(yjeK"/>
    <property type="match status" value="1"/>
</dbReference>
<dbReference type="AlphaFoldDB" id="A0A3B0W758"/>
<dbReference type="InterPro" id="IPR058240">
    <property type="entry name" value="rSAM_sf"/>
</dbReference>
<dbReference type="GO" id="GO:0046872">
    <property type="term" value="F:metal ion binding"/>
    <property type="evidence" value="ECO:0007669"/>
    <property type="project" value="UniProtKB-KW"/>
</dbReference>
<evidence type="ECO:0000256" key="9">
    <source>
        <dbReference type="ARBA" id="ARBA00023014"/>
    </source>
</evidence>
<keyword evidence="4" id="KW-0004">4Fe-4S</keyword>
<accession>A0A3B0W758</accession>
<dbReference type="PANTHER" id="PTHR30538">
    <property type="entry name" value="LYSINE 2,3-AMINOMUTASE-RELATED"/>
    <property type="match status" value="1"/>
</dbReference>
<proteinExistence type="predicted"/>
<keyword evidence="7" id="KW-0663">Pyridoxal phosphate</keyword>
<dbReference type="NCBIfam" id="TIGR03821">
    <property type="entry name" value="EFP_modif_epmB"/>
    <property type="match status" value="1"/>
</dbReference>
<dbReference type="PANTHER" id="PTHR30538:SF1">
    <property type="entry name" value="L-LYSINE 2,3-AMINOMUTASE"/>
    <property type="match status" value="1"/>
</dbReference>
<evidence type="ECO:0000256" key="6">
    <source>
        <dbReference type="ARBA" id="ARBA00022723"/>
    </source>
</evidence>
<evidence type="ECO:0000256" key="1">
    <source>
        <dbReference type="ARBA" id="ARBA00001352"/>
    </source>
</evidence>
<keyword evidence="6" id="KW-0479">Metal-binding</keyword>
<dbReference type="CDD" id="cd01335">
    <property type="entry name" value="Radical_SAM"/>
    <property type="match status" value="1"/>
</dbReference>
<evidence type="ECO:0000256" key="4">
    <source>
        <dbReference type="ARBA" id="ARBA00022485"/>
    </source>
</evidence>
<keyword evidence="9" id="KW-0411">Iron-sulfur</keyword>
<keyword evidence="5" id="KW-0949">S-adenosyl-L-methionine</keyword>
<evidence type="ECO:0000256" key="10">
    <source>
        <dbReference type="ARBA" id="ARBA00023235"/>
    </source>
</evidence>
<comment type="cofactor">
    <cofactor evidence="2">
        <name>pyridoxal 5'-phosphate</name>
        <dbReference type="ChEBI" id="CHEBI:597326"/>
    </cofactor>
</comment>
<dbReference type="PIRSF" id="PIRSF004911">
    <property type="entry name" value="DUF160"/>
    <property type="match status" value="1"/>
</dbReference>
<dbReference type="SFLD" id="SFLDG01070">
    <property type="entry name" value="PLP-dependent"/>
    <property type="match status" value="1"/>
</dbReference>
<evidence type="ECO:0000259" key="12">
    <source>
        <dbReference type="PROSITE" id="PS51918"/>
    </source>
</evidence>
<evidence type="ECO:0000256" key="8">
    <source>
        <dbReference type="ARBA" id="ARBA00023004"/>
    </source>
</evidence>
<dbReference type="InterPro" id="IPR003739">
    <property type="entry name" value="Lys_aminomutase/Glu_NH3_mut"/>
</dbReference>
<evidence type="ECO:0000256" key="2">
    <source>
        <dbReference type="ARBA" id="ARBA00001933"/>
    </source>
</evidence>
<dbReference type="NCBIfam" id="TIGR00238">
    <property type="entry name" value="KamA family radical SAM protein"/>
    <property type="match status" value="1"/>
</dbReference>
<organism evidence="13">
    <name type="scientific">hydrothermal vent metagenome</name>
    <dbReference type="NCBI Taxonomy" id="652676"/>
    <lineage>
        <taxon>unclassified sequences</taxon>
        <taxon>metagenomes</taxon>
        <taxon>ecological metagenomes</taxon>
    </lineage>
</organism>
<comment type="catalytic activity">
    <reaction evidence="1">
        <text>L-lysine = D-beta-lysine</text>
        <dbReference type="Rhea" id="RHEA:44148"/>
        <dbReference type="ChEBI" id="CHEBI:32551"/>
        <dbReference type="ChEBI" id="CHEBI:84138"/>
    </reaction>
</comment>
<name>A0A3B0W758_9ZZZZ</name>
<keyword evidence="10 13" id="KW-0413">Isomerase</keyword>
<sequence>MSAPTPSKTWQQQLQMALRNQHPVNEHIIEANGYAPAAAKLFANVITEQMLQLIDPSKGSNDPVLAQFLPNSAETIETAGYSDDPVGDHEATQVPGLIHKYQSRVLLIASGSCAVNCRYCFRRHFPYSQSFAPRGHWQASLEYIRDNLSIHEVILSGGDPLTLETKTLQVLSDALQTMPQIKTLRIHSRIPVVLPQRIEAEFLQWAKKIKLNKVMVLHVNHAQELGTAARQAITDLKAAGFVLLNQSVLLKNINDSVEVLADLSRQLFESGVLPYYLHQMDAVQNAAHFTVPEPTAIKLHQQLLAQLPGYLVPKLVKEVAGQSSKTSLFK</sequence>
<evidence type="ECO:0000256" key="11">
    <source>
        <dbReference type="ARBA" id="ARBA00030756"/>
    </source>
</evidence>
<reference evidence="13" key="1">
    <citation type="submission" date="2018-06" db="EMBL/GenBank/DDBJ databases">
        <authorList>
            <person name="Zhirakovskaya E."/>
        </authorList>
    </citation>
    <scope>NUCLEOTIDE SEQUENCE</scope>
</reference>
<dbReference type="EMBL" id="UOFA01000160">
    <property type="protein sequence ID" value="VAW45149.1"/>
    <property type="molecule type" value="Genomic_DNA"/>
</dbReference>
<dbReference type="InterPro" id="IPR013785">
    <property type="entry name" value="Aldolase_TIM"/>
</dbReference>
<dbReference type="GO" id="GO:0016853">
    <property type="term" value="F:isomerase activity"/>
    <property type="evidence" value="ECO:0007669"/>
    <property type="project" value="UniProtKB-KW"/>
</dbReference>
<feature type="domain" description="Radical SAM core" evidence="12">
    <location>
        <begin position="99"/>
        <end position="314"/>
    </location>
</feature>
<protein>
    <recommendedName>
        <fullName evidence="3">L-lysine 2,3-aminomutase</fullName>
    </recommendedName>
    <alternativeName>
        <fullName evidence="11">EF-P post-translational modification enzyme B</fullName>
    </alternativeName>
</protein>
<evidence type="ECO:0000256" key="7">
    <source>
        <dbReference type="ARBA" id="ARBA00022898"/>
    </source>
</evidence>
<evidence type="ECO:0000313" key="13">
    <source>
        <dbReference type="EMBL" id="VAW45149.1"/>
    </source>
</evidence>